<evidence type="ECO:0000256" key="7">
    <source>
        <dbReference type="ARBA" id="ARBA00023027"/>
    </source>
</evidence>
<keyword evidence="3" id="KW-0547">Nucleotide-binding</keyword>
<comment type="similarity">
    <text evidence="1">Belongs to the NAD kinase family.</text>
</comment>
<dbReference type="InterPro" id="IPR016064">
    <property type="entry name" value="NAD/diacylglycerol_kinase_sf"/>
</dbReference>
<evidence type="ECO:0000256" key="1">
    <source>
        <dbReference type="ARBA" id="ARBA00010995"/>
    </source>
</evidence>
<dbReference type="HAMAP" id="MF_00361">
    <property type="entry name" value="NAD_kinase"/>
    <property type="match status" value="1"/>
</dbReference>
<sequence length="537" mass="60408">MSKIIERAESPGGSTLHLAKADSSLKKPDLSDQRSSSSTSSSSPSQPETPHGQISGSLKAFTFTPADNFEDDQHIKTGEKILEPISSTSSFADKYHDDGKTSEGYTIRNRKFSIGTSSVIPTLLNAQLNNIKLFNFDDGNEEGENELGIGQKPKTCLEHNLSRLSTALMTKKQLGKITTGIRDIERTLNHINIRSKIVNILIITKLHDQEPITWAHRVINYLLSSNNYINLYLQYELWNNPYFIKENHFHECEKNNRIHFWYDDKCAFKPETIDLMITFGGDGTVLYGSWLFQQIIPPVLSFSLGSLGFLTEFDVQDYKNILLNIMENGYQCSIRMRFECTIMRSNDPNKLDADLKNDIKSLGRSPLGKPTHSIFEFFTVFNEVVIDRGPNSQMTSIELFGDRDSLTTAEADGLIISTPSGSTAYSLSAGGSLVHPEIPGILISPICPHTLSFRPLIIPESTILRLGVPYNARSTAWCSFDGKNRVELKKGDFLTVTASRFPLPCIKQSTSKNAWFERLSETLNWNERKLQKPFMQI</sequence>
<evidence type="ECO:0000313" key="9">
    <source>
        <dbReference type="EMBL" id="KAH3672202.1"/>
    </source>
</evidence>
<gene>
    <name evidence="9" type="ORF">WICMUC_004431</name>
</gene>
<accession>A0A9P8PI14</accession>
<dbReference type="SUPFAM" id="SSF111331">
    <property type="entry name" value="NAD kinase/diacylglycerol kinase-like"/>
    <property type="match status" value="1"/>
</dbReference>
<name>A0A9P8PI14_9ASCO</name>
<feature type="region of interest" description="Disordered" evidence="8">
    <location>
        <begin position="1"/>
        <end position="56"/>
    </location>
</feature>
<protein>
    <recommendedName>
        <fullName evidence="11">NAD(+) kinase</fullName>
    </recommendedName>
</protein>
<reference evidence="9" key="2">
    <citation type="submission" date="2021-01" db="EMBL/GenBank/DDBJ databases">
        <authorList>
            <person name="Schikora-Tamarit M.A."/>
        </authorList>
    </citation>
    <scope>NUCLEOTIDE SEQUENCE</scope>
    <source>
        <strain evidence="9">CBS6341</strain>
    </source>
</reference>
<keyword evidence="2" id="KW-0808">Transferase</keyword>
<dbReference type="InterPro" id="IPR002504">
    <property type="entry name" value="NADK"/>
</dbReference>
<feature type="compositionally biased region" description="Low complexity" evidence="8">
    <location>
        <begin position="35"/>
        <end position="45"/>
    </location>
</feature>
<organism evidence="9 10">
    <name type="scientific">Wickerhamomyces mucosus</name>
    <dbReference type="NCBI Taxonomy" id="1378264"/>
    <lineage>
        <taxon>Eukaryota</taxon>
        <taxon>Fungi</taxon>
        <taxon>Dikarya</taxon>
        <taxon>Ascomycota</taxon>
        <taxon>Saccharomycotina</taxon>
        <taxon>Saccharomycetes</taxon>
        <taxon>Phaffomycetales</taxon>
        <taxon>Wickerhamomycetaceae</taxon>
        <taxon>Wickerhamomyces</taxon>
    </lineage>
</organism>
<feature type="compositionally biased region" description="Polar residues" evidence="8">
    <location>
        <begin position="46"/>
        <end position="56"/>
    </location>
</feature>
<keyword evidence="5" id="KW-0067">ATP-binding</keyword>
<evidence type="ECO:0000256" key="3">
    <source>
        <dbReference type="ARBA" id="ARBA00022741"/>
    </source>
</evidence>
<dbReference type="PANTHER" id="PTHR20275:SF0">
    <property type="entry name" value="NAD KINASE"/>
    <property type="match status" value="1"/>
</dbReference>
<keyword evidence="10" id="KW-1185">Reference proteome</keyword>
<keyword evidence="6" id="KW-0521">NADP</keyword>
<evidence type="ECO:0008006" key="11">
    <source>
        <dbReference type="Google" id="ProtNLM"/>
    </source>
</evidence>
<dbReference type="OrthoDB" id="24581at2759"/>
<keyword evidence="7" id="KW-0520">NAD</keyword>
<evidence type="ECO:0000313" key="10">
    <source>
        <dbReference type="Proteomes" id="UP000769528"/>
    </source>
</evidence>
<dbReference type="Gene3D" id="3.40.50.10330">
    <property type="entry name" value="Probable inorganic polyphosphate/atp-NAD kinase, domain 1"/>
    <property type="match status" value="1"/>
</dbReference>
<dbReference type="InterPro" id="IPR017437">
    <property type="entry name" value="ATP-NAD_kinase_PpnK-typ_C"/>
</dbReference>
<dbReference type="PANTHER" id="PTHR20275">
    <property type="entry name" value="NAD KINASE"/>
    <property type="match status" value="1"/>
</dbReference>
<dbReference type="Gene3D" id="2.60.200.30">
    <property type="entry name" value="Probable inorganic polyphosphate/atp-NAD kinase, domain 2"/>
    <property type="match status" value="1"/>
</dbReference>
<evidence type="ECO:0000256" key="2">
    <source>
        <dbReference type="ARBA" id="ARBA00022679"/>
    </source>
</evidence>
<evidence type="ECO:0000256" key="8">
    <source>
        <dbReference type="SAM" id="MobiDB-lite"/>
    </source>
</evidence>
<comment type="caution">
    <text evidence="9">The sequence shown here is derived from an EMBL/GenBank/DDBJ whole genome shotgun (WGS) entry which is preliminary data.</text>
</comment>
<dbReference type="EMBL" id="JAEUBF010001178">
    <property type="protein sequence ID" value="KAH3672202.1"/>
    <property type="molecule type" value="Genomic_DNA"/>
</dbReference>
<dbReference type="Proteomes" id="UP000769528">
    <property type="component" value="Unassembled WGS sequence"/>
</dbReference>
<dbReference type="GO" id="GO:0003951">
    <property type="term" value="F:NAD+ kinase activity"/>
    <property type="evidence" value="ECO:0007669"/>
    <property type="project" value="InterPro"/>
</dbReference>
<evidence type="ECO:0000256" key="4">
    <source>
        <dbReference type="ARBA" id="ARBA00022777"/>
    </source>
</evidence>
<dbReference type="GO" id="GO:0005524">
    <property type="term" value="F:ATP binding"/>
    <property type="evidence" value="ECO:0007669"/>
    <property type="project" value="UniProtKB-KW"/>
</dbReference>
<evidence type="ECO:0000256" key="5">
    <source>
        <dbReference type="ARBA" id="ARBA00022840"/>
    </source>
</evidence>
<feature type="compositionally biased region" description="Basic and acidic residues" evidence="8">
    <location>
        <begin position="19"/>
        <end position="32"/>
    </location>
</feature>
<proteinExistence type="inferred from homology"/>
<keyword evidence="4" id="KW-0418">Kinase</keyword>
<reference evidence="9" key="1">
    <citation type="journal article" date="2021" name="Open Biol.">
        <title>Shared evolutionary footprints suggest mitochondrial oxidative damage underlies multiple complex I losses in fungi.</title>
        <authorList>
            <person name="Schikora-Tamarit M.A."/>
            <person name="Marcet-Houben M."/>
            <person name="Nosek J."/>
            <person name="Gabaldon T."/>
        </authorList>
    </citation>
    <scope>NUCLEOTIDE SEQUENCE</scope>
    <source>
        <strain evidence="9">CBS6341</strain>
    </source>
</reference>
<dbReference type="GO" id="GO:0006741">
    <property type="term" value="P:NADP+ biosynthetic process"/>
    <property type="evidence" value="ECO:0007669"/>
    <property type="project" value="InterPro"/>
</dbReference>
<dbReference type="GO" id="GO:0019674">
    <property type="term" value="P:NAD+ metabolic process"/>
    <property type="evidence" value="ECO:0007669"/>
    <property type="project" value="InterPro"/>
</dbReference>
<dbReference type="InterPro" id="IPR017438">
    <property type="entry name" value="ATP-NAD_kinase_N"/>
</dbReference>
<dbReference type="AlphaFoldDB" id="A0A9P8PI14"/>
<evidence type="ECO:0000256" key="6">
    <source>
        <dbReference type="ARBA" id="ARBA00022857"/>
    </source>
</evidence>
<dbReference type="Pfam" id="PF01513">
    <property type="entry name" value="NAD_kinase"/>
    <property type="match status" value="1"/>
</dbReference>
<dbReference type="FunFam" id="2.60.200.30:FF:000009">
    <property type="entry name" value="Poly(P)/ATP NAD kinase"/>
    <property type="match status" value="1"/>
</dbReference>
<dbReference type="Pfam" id="PF20143">
    <property type="entry name" value="NAD_kinase_C"/>
    <property type="match status" value="1"/>
</dbReference>